<organism evidence="2 3">
    <name type="scientific">Aquimarina muelleri</name>
    <dbReference type="NCBI Taxonomy" id="279356"/>
    <lineage>
        <taxon>Bacteria</taxon>
        <taxon>Pseudomonadati</taxon>
        <taxon>Bacteroidota</taxon>
        <taxon>Flavobacteriia</taxon>
        <taxon>Flavobacteriales</taxon>
        <taxon>Flavobacteriaceae</taxon>
        <taxon>Aquimarina</taxon>
    </lineage>
</organism>
<evidence type="ECO:0000313" key="3">
    <source>
        <dbReference type="Proteomes" id="UP000601108"/>
    </source>
</evidence>
<evidence type="ECO:0000313" key="2">
    <source>
        <dbReference type="EMBL" id="GGX08189.1"/>
    </source>
</evidence>
<evidence type="ECO:0000259" key="1">
    <source>
        <dbReference type="Pfam" id="PF04443"/>
    </source>
</evidence>
<keyword evidence="2" id="KW-0808">Transferase</keyword>
<dbReference type="RefSeq" id="WP_027412895.1">
    <property type="nucleotide sequence ID" value="NZ_BMWS01000003.1"/>
</dbReference>
<proteinExistence type="predicted"/>
<dbReference type="AlphaFoldDB" id="A0A918N166"/>
<dbReference type="InterPro" id="IPR042099">
    <property type="entry name" value="ANL_N_sf"/>
</dbReference>
<dbReference type="GO" id="GO:0016746">
    <property type="term" value="F:acyltransferase activity"/>
    <property type="evidence" value="ECO:0007669"/>
    <property type="project" value="UniProtKB-KW"/>
</dbReference>
<dbReference type="Pfam" id="PF04443">
    <property type="entry name" value="LuxE"/>
    <property type="match status" value="1"/>
</dbReference>
<dbReference type="InterPro" id="IPR007534">
    <property type="entry name" value="LuxE"/>
</dbReference>
<dbReference type="GO" id="GO:0008218">
    <property type="term" value="P:bioluminescence"/>
    <property type="evidence" value="ECO:0007669"/>
    <property type="project" value="InterPro"/>
</dbReference>
<dbReference type="SUPFAM" id="SSF56801">
    <property type="entry name" value="Acetyl-CoA synthetase-like"/>
    <property type="match status" value="1"/>
</dbReference>
<dbReference type="Gene3D" id="3.40.50.12780">
    <property type="entry name" value="N-terminal domain of ligase-like"/>
    <property type="match status" value="1"/>
</dbReference>
<dbReference type="GO" id="GO:0047474">
    <property type="term" value="F:long-chain fatty acid--protein ligase activity"/>
    <property type="evidence" value="ECO:0007669"/>
    <property type="project" value="InterPro"/>
</dbReference>
<feature type="domain" description="Acyl-protein synthetase LuxE" evidence="1">
    <location>
        <begin position="15"/>
        <end position="323"/>
    </location>
</feature>
<dbReference type="EMBL" id="BMWS01000003">
    <property type="protein sequence ID" value="GGX08189.1"/>
    <property type="molecule type" value="Genomic_DNA"/>
</dbReference>
<keyword evidence="2" id="KW-0012">Acyltransferase</keyword>
<reference evidence="2 3" key="1">
    <citation type="journal article" date="2014" name="Int. J. Syst. Evol. Microbiol.">
        <title>Complete genome sequence of Corynebacterium casei LMG S-19264T (=DSM 44701T), isolated from a smear-ripened cheese.</title>
        <authorList>
            <consortium name="US DOE Joint Genome Institute (JGI-PGF)"/>
            <person name="Walter F."/>
            <person name="Albersmeier A."/>
            <person name="Kalinowski J."/>
            <person name="Ruckert C."/>
        </authorList>
    </citation>
    <scope>NUCLEOTIDE SEQUENCE [LARGE SCALE GENOMIC DNA]</scope>
    <source>
        <strain evidence="2 3">KCTC 12285</strain>
    </source>
</reference>
<protein>
    <submittedName>
        <fullName evidence="2">Acyltransferase</fullName>
    </submittedName>
</protein>
<gene>
    <name evidence="2" type="ORF">GCM10007384_07650</name>
</gene>
<sequence length="326" mass="37207">MLADTIFSIQNHSDFERLALRVFTHQYHNNIIYQRFCNLLGITKTSVQHINQIPYLPIQFFKQEKIISHQATIQKIFTSSGTTGSITSKHYISDLSVYKKSFTKGFQYFYGDITEYVVLALLPSYLEREGSSLVYMAEKLIKDSNHPESGFYLHDIHKLVSVIRKLTSQNKKILLLGVSFALLDLVENHNLQLNDISVIMETGGMKGRRKEMIREELHEVLKDGFGVSKIHSEYGMTELLSQAYSKGNGIFYCPPWMRVSIRNTEDPLTLLKTNKTGGVNIIDLANINSCSFIATQDLGKIYKDNSFEILGRFDHSDIRGCNLMAL</sequence>
<dbReference type="Proteomes" id="UP000601108">
    <property type="component" value="Unassembled WGS sequence"/>
</dbReference>
<keyword evidence="3" id="KW-1185">Reference proteome</keyword>
<accession>A0A918N166</accession>
<comment type="caution">
    <text evidence="2">The sequence shown here is derived from an EMBL/GenBank/DDBJ whole genome shotgun (WGS) entry which is preliminary data.</text>
</comment>
<name>A0A918N166_9FLAO</name>